<sequence>MSSSTRSGTVEDEEWEDRSTTVRSETAVTTTVTAAPSSVVSGFSKISVPPPPQARWRCSWSSTSKMNVLGKLDCDEMVGDAVVGGGGSHCSTVERLYAWEKKLCQEVKVMNFIISFSCFF</sequence>
<name>A0ACB9BDB5_ARCLA</name>
<proteinExistence type="predicted"/>
<evidence type="ECO:0000313" key="2">
    <source>
        <dbReference type="Proteomes" id="UP001055879"/>
    </source>
</evidence>
<comment type="caution">
    <text evidence="1">The sequence shown here is derived from an EMBL/GenBank/DDBJ whole genome shotgun (WGS) entry which is preliminary data.</text>
</comment>
<evidence type="ECO:0000313" key="1">
    <source>
        <dbReference type="EMBL" id="KAI3719933.1"/>
    </source>
</evidence>
<dbReference type="Proteomes" id="UP001055879">
    <property type="component" value="Linkage Group LG06"/>
</dbReference>
<keyword evidence="2" id="KW-1185">Reference proteome</keyword>
<reference evidence="1 2" key="2">
    <citation type="journal article" date="2022" name="Mol. Ecol. Resour.">
        <title>The genomes of chicory, endive, great burdock and yacon provide insights into Asteraceae paleo-polyploidization history and plant inulin production.</title>
        <authorList>
            <person name="Fan W."/>
            <person name="Wang S."/>
            <person name="Wang H."/>
            <person name="Wang A."/>
            <person name="Jiang F."/>
            <person name="Liu H."/>
            <person name="Zhao H."/>
            <person name="Xu D."/>
            <person name="Zhang Y."/>
        </authorList>
    </citation>
    <scope>NUCLEOTIDE SEQUENCE [LARGE SCALE GENOMIC DNA]</scope>
    <source>
        <strain evidence="2">cv. Niubang</strain>
    </source>
</reference>
<gene>
    <name evidence="1" type="ORF">L6452_20839</name>
</gene>
<accession>A0ACB9BDB5</accession>
<reference evidence="2" key="1">
    <citation type="journal article" date="2022" name="Mol. Ecol. Resour.">
        <title>The genomes of chicory, endive, great burdock and yacon provide insights into Asteraceae palaeo-polyploidization history and plant inulin production.</title>
        <authorList>
            <person name="Fan W."/>
            <person name="Wang S."/>
            <person name="Wang H."/>
            <person name="Wang A."/>
            <person name="Jiang F."/>
            <person name="Liu H."/>
            <person name="Zhao H."/>
            <person name="Xu D."/>
            <person name="Zhang Y."/>
        </authorList>
    </citation>
    <scope>NUCLEOTIDE SEQUENCE [LARGE SCALE GENOMIC DNA]</scope>
    <source>
        <strain evidence="2">cv. Niubang</strain>
    </source>
</reference>
<organism evidence="1 2">
    <name type="scientific">Arctium lappa</name>
    <name type="common">Greater burdock</name>
    <name type="synonym">Lappa major</name>
    <dbReference type="NCBI Taxonomy" id="4217"/>
    <lineage>
        <taxon>Eukaryota</taxon>
        <taxon>Viridiplantae</taxon>
        <taxon>Streptophyta</taxon>
        <taxon>Embryophyta</taxon>
        <taxon>Tracheophyta</taxon>
        <taxon>Spermatophyta</taxon>
        <taxon>Magnoliopsida</taxon>
        <taxon>eudicotyledons</taxon>
        <taxon>Gunneridae</taxon>
        <taxon>Pentapetalae</taxon>
        <taxon>asterids</taxon>
        <taxon>campanulids</taxon>
        <taxon>Asterales</taxon>
        <taxon>Asteraceae</taxon>
        <taxon>Carduoideae</taxon>
        <taxon>Cardueae</taxon>
        <taxon>Arctiinae</taxon>
        <taxon>Arctium</taxon>
    </lineage>
</organism>
<dbReference type="EMBL" id="CM042052">
    <property type="protein sequence ID" value="KAI3719933.1"/>
    <property type="molecule type" value="Genomic_DNA"/>
</dbReference>
<protein>
    <submittedName>
        <fullName evidence="1">Uncharacterized protein</fullName>
    </submittedName>
</protein>